<reference evidence="11" key="1">
    <citation type="journal article" date="2017" name="Genome Biol.">
        <title>Comparative genomics reveals high biological diversity and specific adaptations in the industrially and medically important fungal genus Aspergillus.</title>
        <authorList>
            <person name="de Vries R.P."/>
            <person name="Riley R."/>
            <person name="Wiebenga A."/>
            <person name="Aguilar-Osorio G."/>
            <person name="Amillis S."/>
            <person name="Uchima C.A."/>
            <person name="Anderluh G."/>
            <person name="Asadollahi M."/>
            <person name="Askin M."/>
            <person name="Barry K."/>
            <person name="Battaglia E."/>
            <person name="Bayram O."/>
            <person name="Benocci T."/>
            <person name="Braus-Stromeyer S.A."/>
            <person name="Caldana C."/>
            <person name="Canovas D."/>
            <person name="Cerqueira G.C."/>
            <person name="Chen F."/>
            <person name="Chen W."/>
            <person name="Choi C."/>
            <person name="Clum A."/>
            <person name="Dos Santos R.A."/>
            <person name="Damasio A.R."/>
            <person name="Diallinas G."/>
            <person name="Emri T."/>
            <person name="Fekete E."/>
            <person name="Flipphi M."/>
            <person name="Freyberg S."/>
            <person name="Gallo A."/>
            <person name="Gournas C."/>
            <person name="Habgood R."/>
            <person name="Hainaut M."/>
            <person name="Harispe M.L."/>
            <person name="Henrissat B."/>
            <person name="Hilden K.S."/>
            <person name="Hope R."/>
            <person name="Hossain A."/>
            <person name="Karabika E."/>
            <person name="Karaffa L."/>
            <person name="Karanyi Z."/>
            <person name="Krasevec N."/>
            <person name="Kuo A."/>
            <person name="Kusch H."/>
            <person name="LaButti K."/>
            <person name="Lagendijk E.L."/>
            <person name="Lapidus A."/>
            <person name="Levasseur A."/>
            <person name="Lindquist E."/>
            <person name="Lipzen A."/>
            <person name="Logrieco A.F."/>
            <person name="MacCabe A."/>
            <person name="Maekelae M.R."/>
            <person name="Malavazi I."/>
            <person name="Melin P."/>
            <person name="Meyer V."/>
            <person name="Mielnichuk N."/>
            <person name="Miskei M."/>
            <person name="Molnar A.P."/>
            <person name="Mule G."/>
            <person name="Ngan C.Y."/>
            <person name="Orejas M."/>
            <person name="Orosz E."/>
            <person name="Ouedraogo J.P."/>
            <person name="Overkamp K.M."/>
            <person name="Park H.-S."/>
            <person name="Perrone G."/>
            <person name="Piumi F."/>
            <person name="Punt P.J."/>
            <person name="Ram A.F."/>
            <person name="Ramon A."/>
            <person name="Rauscher S."/>
            <person name="Record E."/>
            <person name="Riano-Pachon D.M."/>
            <person name="Robert V."/>
            <person name="Roehrig J."/>
            <person name="Ruller R."/>
            <person name="Salamov A."/>
            <person name="Salih N.S."/>
            <person name="Samson R.A."/>
            <person name="Sandor E."/>
            <person name="Sanguinetti M."/>
            <person name="Schuetze T."/>
            <person name="Sepcic K."/>
            <person name="Shelest E."/>
            <person name="Sherlock G."/>
            <person name="Sophianopoulou V."/>
            <person name="Squina F.M."/>
            <person name="Sun H."/>
            <person name="Susca A."/>
            <person name="Todd R.B."/>
            <person name="Tsang A."/>
            <person name="Unkles S.E."/>
            <person name="van de Wiele N."/>
            <person name="van Rossen-Uffink D."/>
            <person name="Oliveira J.V."/>
            <person name="Vesth T.C."/>
            <person name="Visser J."/>
            <person name="Yu J.-H."/>
            <person name="Zhou M."/>
            <person name="Andersen M.R."/>
            <person name="Archer D.B."/>
            <person name="Baker S.E."/>
            <person name="Benoit I."/>
            <person name="Brakhage A.A."/>
            <person name="Braus G.H."/>
            <person name="Fischer R."/>
            <person name="Frisvad J.C."/>
            <person name="Goldman G.H."/>
            <person name="Houbraken J."/>
            <person name="Oakley B."/>
            <person name="Pocsi I."/>
            <person name="Scazzocchio C."/>
            <person name="Seiboth B."/>
            <person name="vanKuyk P.A."/>
            <person name="Wortman J."/>
            <person name="Dyer P.S."/>
            <person name="Grigoriev I.V."/>
        </authorList>
    </citation>
    <scope>NUCLEOTIDE SEQUENCE [LARGE SCALE GENOMIC DNA]</scope>
    <source>
        <strain evidence="11">CBS 506.65</strain>
    </source>
</reference>
<dbReference type="Pfam" id="PF00107">
    <property type="entry name" value="ADH_zinc_N"/>
    <property type="match status" value="1"/>
</dbReference>
<evidence type="ECO:0000256" key="1">
    <source>
        <dbReference type="ARBA" id="ARBA00001947"/>
    </source>
</evidence>
<feature type="domain" description="Enoyl reductase (ER)" evidence="9">
    <location>
        <begin position="16"/>
        <end position="346"/>
    </location>
</feature>
<dbReference type="FunFam" id="3.90.180.10:FF:000002">
    <property type="entry name" value="Alcohol dehydrogenase AdhP"/>
    <property type="match status" value="1"/>
</dbReference>
<name>A0A1L9SMC8_9EURO</name>
<evidence type="ECO:0000256" key="5">
    <source>
        <dbReference type="ARBA" id="ARBA00022833"/>
    </source>
</evidence>
<evidence type="ECO:0000313" key="10">
    <source>
        <dbReference type="EMBL" id="OJJ48338.1"/>
    </source>
</evidence>
<dbReference type="EMBL" id="KV878339">
    <property type="protein sequence ID" value="OJJ48338.1"/>
    <property type="molecule type" value="Genomic_DNA"/>
</dbReference>
<organism evidence="10 11">
    <name type="scientific">Penicilliopsis zonata CBS 506.65</name>
    <dbReference type="NCBI Taxonomy" id="1073090"/>
    <lineage>
        <taxon>Eukaryota</taxon>
        <taxon>Fungi</taxon>
        <taxon>Dikarya</taxon>
        <taxon>Ascomycota</taxon>
        <taxon>Pezizomycotina</taxon>
        <taxon>Eurotiomycetes</taxon>
        <taxon>Eurotiomycetidae</taxon>
        <taxon>Eurotiales</taxon>
        <taxon>Aspergillaceae</taxon>
        <taxon>Penicilliopsis</taxon>
    </lineage>
</organism>
<protein>
    <recommendedName>
        <fullName evidence="3">alcohol dehydrogenase</fullName>
        <ecNumber evidence="3">1.1.1.1</ecNumber>
    </recommendedName>
</protein>
<dbReference type="RefSeq" id="XP_022582848.1">
    <property type="nucleotide sequence ID" value="XM_022728997.1"/>
</dbReference>
<dbReference type="PROSITE" id="PS00059">
    <property type="entry name" value="ADH_ZINC"/>
    <property type="match status" value="1"/>
</dbReference>
<dbReference type="AlphaFoldDB" id="A0A1L9SMC8"/>
<dbReference type="InterPro" id="IPR013154">
    <property type="entry name" value="ADH-like_N"/>
</dbReference>
<dbReference type="Gene3D" id="3.40.50.720">
    <property type="entry name" value="NAD(P)-binding Rossmann-like Domain"/>
    <property type="match status" value="1"/>
</dbReference>
<dbReference type="InterPro" id="IPR036291">
    <property type="entry name" value="NAD(P)-bd_dom_sf"/>
</dbReference>
<keyword evidence="5 8" id="KW-0862">Zinc</keyword>
<dbReference type="GO" id="GO:0008270">
    <property type="term" value="F:zinc ion binding"/>
    <property type="evidence" value="ECO:0007669"/>
    <property type="project" value="InterPro"/>
</dbReference>
<dbReference type="SUPFAM" id="SSF51735">
    <property type="entry name" value="NAD(P)-binding Rossmann-fold domains"/>
    <property type="match status" value="1"/>
</dbReference>
<dbReference type="PANTHER" id="PTHR42940:SF3">
    <property type="entry name" value="ALCOHOL DEHYDROGENASE 1-RELATED"/>
    <property type="match status" value="1"/>
</dbReference>
<dbReference type="FunFam" id="3.40.50.720:FF:000039">
    <property type="entry name" value="Alcohol dehydrogenase AdhP"/>
    <property type="match status" value="1"/>
</dbReference>
<evidence type="ECO:0000256" key="7">
    <source>
        <dbReference type="ARBA" id="ARBA00023027"/>
    </source>
</evidence>
<comment type="similarity">
    <text evidence="2 8">Belongs to the zinc-containing alcohol dehydrogenase family.</text>
</comment>
<keyword evidence="11" id="KW-1185">Reference proteome</keyword>
<keyword evidence="4 8" id="KW-0479">Metal-binding</keyword>
<dbReference type="VEuPathDB" id="FungiDB:ASPZODRAFT_61579"/>
<dbReference type="InterPro" id="IPR011032">
    <property type="entry name" value="GroES-like_sf"/>
</dbReference>
<dbReference type="OrthoDB" id="1879366at2759"/>
<dbReference type="EC" id="1.1.1.1" evidence="3"/>
<evidence type="ECO:0000256" key="3">
    <source>
        <dbReference type="ARBA" id="ARBA00013190"/>
    </source>
</evidence>
<evidence type="ECO:0000256" key="4">
    <source>
        <dbReference type="ARBA" id="ARBA00022723"/>
    </source>
</evidence>
<dbReference type="CDD" id="cd08297">
    <property type="entry name" value="CAD3"/>
    <property type="match status" value="1"/>
</dbReference>
<dbReference type="SUPFAM" id="SSF50129">
    <property type="entry name" value="GroES-like"/>
    <property type="match status" value="1"/>
</dbReference>
<evidence type="ECO:0000313" key="11">
    <source>
        <dbReference type="Proteomes" id="UP000184188"/>
    </source>
</evidence>
<dbReference type="GO" id="GO:0004022">
    <property type="term" value="F:alcohol dehydrogenase (NAD+) activity"/>
    <property type="evidence" value="ECO:0007669"/>
    <property type="project" value="UniProtKB-EC"/>
</dbReference>
<dbReference type="STRING" id="1073090.A0A1L9SMC8"/>
<sequence length="350" mass="37907">MGVPETQWAQVIEQVGGPAVYKQIPVPRPGPDEVLVKIKYSSVCHTDLHVMRGELPMKMKMPLIGGHEGTGMVVARGELANQVKIGDHVGIKWLHDSCRACEFCQKAEEVLCPHAQMSGYTVDGTFQQYCTAKAAYVSRIPKDVPLDAVAPILCAGISVYRALKESGAQAGQSVAIVGAGGGLGALALQYAKAMSLRVIAIDEEREKQQMCMNLGAEVYVDFTQSDDIVKDVRAASPDGLGPHAAIIVAMSEKPFQQAPMYVRSHGTVVAVGLPPNAFIKAPIVETVTRMISIKGSYKGNRQDSVEAIDFFVRGLIHIPFKTATLKDLNNVFDLMDKQTIVGRYVLQMPD</sequence>
<comment type="cofactor">
    <cofactor evidence="1 8">
        <name>Zn(2+)</name>
        <dbReference type="ChEBI" id="CHEBI:29105"/>
    </cofactor>
</comment>
<dbReference type="InterPro" id="IPR020843">
    <property type="entry name" value="ER"/>
</dbReference>
<dbReference type="PANTHER" id="PTHR42940">
    <property type="entry name" value="ALCOHOL DEHYDROGENASE 1-RELATED"/>
    <property type="match status" value="1"/>
</dbReference>
<dbReference type="SMART" id="SM00829">
    <property type="entry name" value="PKS_ER"/>
    <property type="match status" value="1"/>
</dbReference>
<accession>A0A1L9SMC8</accession>
<evidence type="ECO:0000259" key="9">
    <source>
        <dbReference type="SMART" id="SM00829"/>
    </source>
</evidence>
<dbReference type="GeneID" id="34615461"/>
<dbReference type="Proteomes" id="UP000184188">
    <property type="component" value="Unassembled WGS sequence"/>
</dbReference>
<proteinExistence type="inferred from homology"/>
<keyword evidence="7" id="KW-0520">NAD</keyword>
<evidence type="ECO:0000256" key="8">
    <source>
        <dbReference type="RuleBase" id="RU361277"/>
    </source>
</evidence>
<dbReference type="Gene3D" id="3.90.180.10">
    <property type="entry name" value="Medium-chain alcohol dehydrogenases, catalytic domain"/>
    <property type="match status" value="1"/>
</dbReference>
<gene>
    <name evidence="10" type="ORF">ASPZODRAFT_61579</name>
</gene>
<evidence type="ECO:0000256" key="6">
    <source>
        <dbReference type="ARBA" id="ARBA00023002"/>
    </source>
</evidence>
<dbReference type="InterPro" id="IPR013149">
    <property type="entry name" value="ADH-like_C"/>
</dbReference>
<dbReference type="InterPro" id="IPR002328">
    <property type="entry name" value="ADH_Zn_CS"/>
</dbReference>
<keyword evidence="6" id="KW-0560">Oxidoreductase</keyword>
<evidence type="ECO:0000256" key="2">
    <source>
        <dbReference type="ARBA" id="ARBA00008072"/>
    </source>
</evidence>
<dbReference type="Pfam" id="PF08240">
    <property type="entry name" value="ADH_N"/>
    <property type="match status" value="1"/>
</dbReference>
<dbReference type="GO" id="GO:0005737">
    <property type="term" value="C:cytoplasm"/>
    <property type="evidence" value="ECO:0007669"/>
    <property type="project" value="TreeGrafter"/>
</dbReference>